<evidence type="ECO:0000256" key="6">
    <source>
        <dbReference type="SAM" id="MobiDB-lite"/>
    </source>
</evidence>
<dbReference type="InterPro" id="IPR036628">
    <property type="entry name" value="Clp_N_dom_sf"/>
</dbReference>
<dbReference type="InterPro" id="IPR004176">
    <property type="entry name" value="Clp_R_N"/>
</dbReference>
<dbReference type="Gene3D" id="3.40.50.300">
    <property type="entry name" value="P-loop containing nucleotide triphosphate hydrolases"/>
    <property type="match status" value="1"/>
</dbReference>
<name>A0A022PYQ0_ERYGU</name>
<evidence type="ECO:0000256" key="4">
    <source>
        <dbReference type="ARBA" id="ARBA00023163"/>
    </source>
</evidence>
<feature type="compositionally biased region" description="Polar residues" evidence="6">
    <location>
        <begin position="439"/>
        <end position="451"/>
    </location>
</feature>
<dbReference type="InterPro" id="IPR051650">
    <property type="entry name" value="SL_signaling_regulator"/>
</dbReference>
<dbReference type="Gene3D" id="1.10.1780.10">
    <property type="entry name" value="Clp, N-terminal domain"/>
    <property type="match status" value="1"/>
</dbReference>
<dbReference type="PANTHER" id="PTHR43572:SF77">
    <property type="entry name" value="PROTEIN DWARF 53-LIKE-LIKE"/>
    <property type="match status" value="1"/>
</dbReference>
<dbReference type="GO" id="GO:0005634">
    <property type="term" value="C:nucleus"/>
    <property type="evidence" value="ECO:0000318"/>
    <property type="project" value="GO_Central"/>
</dbReference>
<evidence type="ECO:0000313" key="9">
    <source>
        <dbReference type="Proteomes" id="UP000030748"/>
    </source>
</evidence>
<evidence type="ECO:0000256" key="2">
    <source>
        <dbReference type="ARBA" id="ARBA00022737"/>
    </source>
</evidence>
<keyword evidence="9" id="KW-1185">Reference proteome</keyword>
<dbReference type="Proteomes" id="UP000030748">
    <property type="component" value="Unassembled WGS sequence"/>
</dbReference>
<keyword evidence="3" id="KW-0805">Transcription regulation</keyword>
<accession>A0A022PYQ0</accession>
<dbReference type="PANTHER" id="PTHR43572">
    <property type="entry name" value="CHAPERONE PROTEIN CLPD, CHLOROPLASTIC"/>
    <property type="match status" value="1"/>
</dbReference>
<keyword evidence="4" id="KW-0804">Transcription</keyword>
<dbReference type="GO" id="GO:0005524">
    <property type="term" value="F:ATP binding"/>
    <property type="evidence" value="ECO:0007669"/>
    <property type="project" value="InterPro"/>
</dbReference>
<evidence type="ECO:0000256" key="1">
    <source>
        <dbReference type="ARBA" id="ARBA00008675"/>
    </source>
</evidence>
<feature type="compositionally biased region" description="Low complexity" evidence="6">
    <location>
        <begin position="123"/>
        <end position="132"/>
    </location>
</feature>
<dbReference type="GO" id="GO:0016887">
    <property type="term" value="F:ATP hydrolysis activity"/>
    <property type="evidence" value="ECO:0007669"/>
    <property type="project" value="InterPro"/>
</dbReference>
<dbReference type="eggNOG" id="KOG1051">
    <property type="taxonomic scope" value="Eukaryota"/>
</dbReference>
<dbReference type="GO" id="GO:0044183">
    <property type="term" value="F:protein folding chaperone"/>
    <property type="evidence" value="ECO:0000318"/>
    <property type="project" value="GO_Central"/>
</dbReference>
<dbReference type="InterPro" id="IPR058680">
    <property type="entry name" value="NBD_SMAX1-like"/>
</dbReference>
<evidence type="ECO:0000256" key="5">
    <source>
        <dbReference type="PROSITE-ProRule" id="PRU01251"/>
    </source>
</evidence>
<feature type="region of interest" description="Disordered" evidence="6">
    <location>
        <begin position="115"/>
        <end position="135"/>
    </location>
</feature>
<evidence type="ECO:0000259" key="7">
    <source>
        <dbReference type="PROSITE" id="PS51903"/>
    </source>
</evidence>
<gene>
    <name evidence="8" type="ORF">MIMGU_mgv1a022270mg</name>
</gene>
<dbReference type="InterPro" id="IPR003959">
    <property type="entry name" value="ATPase_AAA_core"/>
</dbReference>
<feature type="region of interest" description="Disordered" evidence="6">
    <location>
        <begin position="426"/>
        <end position="451"/>
    </location>
</feature>
<dbReference type="SUPFAM" id="SSF81923">
    <property type="entry name" value="Double Clp-N motif"/>
    <property type="match status" value="1"/>
</dbReference>
<dbReference type="Pfam" id="PF26587">
    <property type="entry name" value="AAA_lid_SMAX1"/>
    <property type="match status" value="1"/>
</dbReference>
<dbReference type="SUPFAM" id="SSF52540">
    <property type="entry name" value="P-loop containing nucleoside triphosphate hydrolases"/>
    <property type="match status" value="1"/>
</dbReference>
<protein>
    <recommendedName>
        <fullName evidence="7">Clp R domain-containing protein</fullName>
    </recommendedName>
</protein>
<dbReference type="STRING" id="4155.A0A022PYQ0"/>
<evidence type="ECO:0000313" key="8">
    <source>
        <dbReference type="EMBL" id="EYU20003.1"/>
    </source>
</evidence>
<dbReference type="Pfam" id="PF07724">
    <property type="entry name" value="AAA_2"/>
    <property type="match status" value="1"/>
</dbReference>
<sequence>MPTPVYAARQCLTQEAATVLDEAVAVARRRGHAQTTSLHMVSSLLSLPNSTLREACTRTRNSAYSTRVQFKALELSLSVSLDRIPSSQANRVDEPPVANSLMAAIKRSQASQRRQPENFTFYQQQQQQQQQQNSSSSIPIVKVELQNLVLSILDDPLVSRVFGEAGFRSCDIKMATLMPGKSFHPSRFLGCTSRYKRPSPPVFLCNLTNNDSLIGGKGFSFPFMGCFAGDNEGSRRIGEVMMKAKKRCPLLLGVSAADALRNFLESVRAKTRFVLPEGLNGLGVVCVKDEILMYLSGDSDEGPLKSRFREVGEMLENRTGPGIVVSFGDLSAFSDAGAGDDRLRFLVRNLAKLVEDDHGGKVWLIGAAAAYEVYAKIMNKFPTIEKDWDLEILPVTSLQFSAGGSFPRSSLSTDLQHSSLLNGLLSKPTETPSAGRIKSPTSITSVTTDQSSPFSFSYRENLMNVKDPKLLYKALFETVGRQEEALSAVVEEMSQCRTNERNTWINFRGPDRFGKRKIGLALAEILYRSEESLVYVDLSFQDEMMTTHADNLFNSKLSNKYELTMRGTVLDYLVEKLSKRACVVFLENIDKADLVVQNSLSQAVKTGRFTGFCGREVKVSNCVFLGTTKSNSDGSSAKYTEEDVLRAKANSIRILIRFDLNEDPIIESDGLFCMNKRKLLRENTDQTKRSYKTSKSYLDLNLPAEEGRELLCAAEYSNSDSSSDINAARSSSWLEDYEAQIDRTVNFKQLDLDKLSENIYKGVSECLKNAVGFECSLEIERDIMQQILLAACLYGDKKVEGWIKNVVSEGFVEAVGKYSIDARSVVKLVSYEGFSPVEKFDGLLLPERIVLK</sequence>
<dbReference type="PROSITE" id="PS51903">
    <property type="entry name" value="CLP_R"/>
    <property type="match status" value="1"/>
</dbReference>
<dbReference type="AlphaFoldDB" id="A0A022PYQ0"/>
<organism evidence="8 9">
    <name type="scientific">Erythranthe guttata</name>
    <name type="common">Yellow monkey flower</name>
    <name type="synonym">Mimulus guttatus</name>
    <dbReference type="NCBI Taxonomy" id="4155"/>
    <lineage>
        <taxon>Eukaryota</taxon>
        <taxon>Viridiplantae</taxon>
        <taxon>Streptophyta</taxon>
        <taxon>Embryophyta</taxon>
        <taxon>Tracheophyta</taxon>
        <taxon>Spermatophyta</taxon>
        <taxon>Magnoliopsida</taxon>
        <taxon>eudicotyledons</taxon>
        <taxon>Gunneridae</taxon>
        <taxon>Pentapetalae</taxon>
        <taxon>asterids</taxon>
        <taxon>lamiids</taxon>
        <taxon>Lamiales</taxon>
        <taxon>Phrymaceae</taxon>
        <taxon>Erythranthe</taxon>
    </lineage>
</organism>
<dbReference type="EMBL" id="KI632289">
    <property type="protein sequence ID" value="EYU20003.1"/>
    <property type="molecule type" value="Genomic_DNA"/>
</dbReference>
<keyword evidence="2 5" id="KW-0677">Repeat</keyword>
<reference evidence="8 9" key="1">
    <citation type="journal article" date="2013" name="Proc. Natl. Acad. Sci. U.S.A.">
        <title>Fine-scale variation in meiotic recombination in Mimulus inferred from population shotgun sequencing.</title>
        <authorList>
            <person name="Hellsten U."/>
            <person name="Wright K.M."/>
            <person name="Jenkins J."/>
            <person name="Shu S."/>
            <person name="Yuan Y."/>
            <person name="Wessler S.R."/>
            <person name="Schmutz J."/>
            <person name="Willis J.H."/>
            <person name="Rokhsar D.S."/>
        </authorList>
    </citation>
    <scope>NUCLEOTIDE SEQUENCE [LARGE SCALE GENOMIC DNA]</scope>
    <source>
        <strain evidence="9">cv. DUN x IM62</strain>
    </source>
</reference>
<dbReference type="Pfam" id="PF23569">
    <property type="entry name" value="NBD_SMAX1"/>
    <property type="match status" value="1"/>
</dbReference>
<feature type="domain" description="Clp R" evidence="7">
    <location>
        <begin position="8"/>
        <end position="182"/>
    </location>
</feature>
<evidence type="ECO:0000256" key="3">
    <source>
        <dbReference type="ARBA" id="ARBA00023015"/>
    </source>
</evidence>
<proteinExistence type="inferred from homology"/>
<dbReference type="InterPro" id="IPR027417">
    <property type="entry name" value="P-loop_NTPase"/>
</dbReference>
<comment type="similarity">
    <text evidence="1">Belongs to the ClpA/ClpB family.</text>
</comment>
<dbReference type="Pfam" id="PF02861">
    <property type="entry name" value="Clp_N"/>
    <property type="match status" value="1"/>
</dbReference>
<dbReference type="InterPro" id="IPR058954">
    <property type="entry name" value="AAA_lid_SMAX1"/>
</dbReference>